<evidence type="ECO:0000313" key="1">
    <source>
        <dbReference type="EMBL" id="RXW11739.1"/>
    </source>
</evidence>
<name>A0A4Q2CZ31_9AGAR</name>
<reference evidence="1 2" key="1">
    <citation type="submission" date="2019-01" db="EMBL/GenBank/DDBJ databases">
        <title>Draft genome sequence of Psathyrella aberdarensis IHI B618.</title>
        <authorList>
            <person name="Buettner E."/>
            <person name="Kellner H."/>
        </authorList>
    </citation>
    <scope>NUCLEOTIDE SEQUENCE [LARGE SCALE GENOMIC DNA]</scope>
    <source>
        <strain evidence="1 2">IHI B618</strain>
    </source>
</reference>
<keyword evidence="2" id="KW-1185">Reference proteome</keyword>
<comment type="caution">
    <text evidence="1">The sequence shown here is derived from an EMBL/GenBank/DDBJ whole genome shotgun (WGS) entry which is preliminary data.</text>
</comment>
<protein>
    <submittedName>
        <fullName evidence="1">Uncharacterized protein</fullName>
    </submittedName>
</protein>
<sequence>MSRLFTSPRLKEILLSQAVGGSADPTRSLCNYVTLLCDYDVDLCDGLLPLLQPGRIPSSELYESQIFKDDPNNAMRCANQVLGVIMAVCEGLTVMRLMSADP</sequence>
<gene>
    <name evidence="1" type="ORF">EST38_g14116</name>
</gene>
<accession>A0A4Q2CZ31</accession>
<dbReference type="Proteomes" id="UP000290288">
    <property type="component" value="Unassembled WGS sequence"/>
</dbReference>
<dbReference type="AlphaFoldDB" id="A0A4Q2CZ31"/>
<proteinExistence type="predicted"/>
<organism evidence="1 2">
    <name type="scientific">Candolleomyces aberdarensis</name>
    <dbReference type="NCBI Taxonomy" id="2316362"/>
    <lineage>
        <taxon>Eukaryota</taxon>
        <taxon>Fungi</taxon>
        <taxon>Dikarya</taxon>
        <taxon>Basidiomycota</taxon>
        <taxon>Agaricomycotina</taxon>
        <taxon>Agaricomycetes</taxon>
        <taxon>Agaricomycetidae</taxon>
        <taxon>Agaricales</taxon>
        <taxon>Agaricineae</taxon>
        <taxon>Psathyrellaceae</taxon>
        <taxon>Candolleomyces</taxon>
    </lineage>
</organism>
<dbReference type="EMBL" id="SDEE01001643">
    <property type="protein sequence ID" value="RXW11739.1"/>
    <property type="molecule type" value="Genomic_DNA"/>
</dbReference>
<evidence type="ECO:0000313" key="2">
    <source>
        <dbReference type="Proteomes" id="UP000290288"/>
    </source>
</evidence>